<dbReference type="EC" id="3.1.4.58" evidence="2"/>
<sequence length="205" mass="23813">MKHRIFIAINLPENVRKKLEDYQRKWPELPIRWTKSYNLHVTLVFLGYLSDEEILEVCNVVREAASRNSQFSINLKKIIYGPPQKMPPRMIWVEGEKSIELGKLQKDLNNSFSGFSQESKSEPQRDGKERIFFDSENRKGGAFAPHITLGRLKSWEFRAIEPEARPEVKEEIDLNFEVNSIDVMESELKRGGPSYTLLESCPLKS</sequence>
<dbReference type="Pfam" id="PF02834">
    <property type="entry name" value="LigT_PEase"/>
    <property type="match status" value="2"/>
</dbReference>
<feature type="active site" description="Proton donor" evidence="2">
    <location>
        <position position="40"/>
    </location>
</feature>
<evidence type="ECO:0000256" key="2">
    <source>
        <dbReference type="HAMAP-Rule" id="MF_01940"/>
    </source>
</evidence>
<comment type="function">
    <text evidence="2">Hydrolyzes RNA 2',3'-cyclic phosphodiester to an RNA 2'-phosphomonoester.</text>
</comment>
<feature type="domain" description="Phosphoesterase HXTX" evidence="4">
    <location>
        <begin position="142"/>
        <end position="195"/>
    </location>
</feature>
<dbReference type="NCBIfam" id="TIGR02258">
    <property type="entry name" value="2_5_ligase"/>
    <property type="match status" value="1"/>
</dbReference>
<keyword evidence="1 2" id="KW-0378">Hydrolase</keyword>
<proteinExistence type="inferred from homology"/>
<dbReference type="InterPro" id="IPR009097">
    <property type="entry name" value="Cyclic_Pdiesterase"/>
</dbReference>
<evidence type="ECO:0000256" key="1">
    <source>
        <dbReference type="ARBA" id="ARBA00022801"/>
    </source>
</evidence>
<accession>A0A2M7D738</accession>
<comment type="similarity">
    <text evidence="2">Belongs to the 2H phosphoesterase superfamily. ThpR family.</text>
</comment>
<dbReference type="EMBL" id="PEUA01000071">
    <property type="protein sequence ID" value="PIV41675.1"/>
    <property type="molecule type" value="Genomic_DNA"/>
</dbReference>
<feature type="active site" description="Proton acceptor" evidence="2">
    <location>
        <position position="146"/>
    </location>
</feature>
<protein>
    <recommendedName>
        <fullName evidence="2">RNA 2',3'-cyclic phosphodiesterase</fullName>
        <shortName evidence="2">RNA 2',3'-CPDase</shortName>
        <ecNumber evidence="2">3.1.4.58</ecNumber>
    </recommendedName>
</protein>
<dbReference type="InterPro" id="IPR004175">
    <property type="entry name" value="RNA_CPDase"/>
</dbReference>
<dbReference type="InterPro" id="IPR014051">
    <property type="entry name" value="Phosphoesterase_HXTX"/>
</dbReference>
<dbReference type="HAMAP" id="MF_01940">
    <property type="entry name" value="RNA_CPDase"/>
    <property type="match status" value="1"/>
</dbReference>
<name>A0A2M7D738_9BACT</name>
<reference evidence="6" key="1">
    <citation type="submission" date="2017-09" db="EMBL/GenBank/DDBJ databases">
        <title>Depth-based differentiation of microbial function through sediment-hosted aquifers and enrichment of novel symbionts in the deep terrestrial subsurface.</title>
        <authorList>
            <person name="Probst A.J."/>
            <person name="Ladd B."/>
            <person name="Jarett J.K."/>
            <person name="Geller-Mcgrath D.E."/>
            <person name="Sieber C.M.K."/>
            <person name="Emerson J.B."/>
            <person name="Anantharaman K."/>
            <person name="Thomas B.C."/>
            <person name="Malmstrom R."/>
            <person name="Stieglmeier M."/>
            <person name="Klingl A."/>
            <person name="Woyke T."/>
            <person name="Ryan C.M."/>
            <person name="Banfield J.F."/>
        </authorList>
    </citation>
    <scope>NUCLEOTIDE SEQUENCE [LARGE SCALE GENOMIC DNA]</scope>
</reference>
<evidence type="ECO:0000313" key="5">
    <source>
        <dbReference type="EMBL" id="PIV41675.1"/>
    </source>
</evidence>
<dbReference type="SUPFAM" id="SSF55144">
    <property type="entry name" value="LigT-like"/>
    <property type="match status" value="1"/>
</dbReference>
<organism evidence="5 6">
    <name type="scientific">Candidatus Nealsonbacteria bacterium CG02_land_8_20_14_3_00_40_11</name>
    <dbReference type="NCBI Taxonomy" id="1974700"/>
    <lineage>
        <taxon>Bacteria</taxon>
        <taxon>Candidatus Nealsoniibacteriota</taxon>
    </lineage>
</organism>
<dbReference type="PANTHER" id="PTHR35561">
    <property type="entry name" value="RNA 2',3'-CYCLIC PHOSPHODIESTERASE"/>
    <property type="match status" value="1"/>
</dbReference>
<dbReference type="Proteomes" id="UP000230304">
    <property type="component" value="Unassembled WGS sequence"/>
</dbReference>
<evidence type="ECO:0000256" key="3">
    <source>
        <dbReference type="SAM" id="MobiDB-lite"/>
    </source>
</evidence>
<feature type="compositionally biased region" description="Basic and acidic residues" evidence="3">
    <location>
        <begin position="119"/>
        <end position="131"/>
    </location>
</feature>
<dbReference type="GO" id="GO:0008664">
    <property type="term" value="F:RNA 2',3'-cyclic 3'-phosphodiesterase activity"/>
    <property type="evidence" value="ECO:0007669"/>
    <property type="project" value="UniProtKB-EC"/>
</dbReference>
<dbReference type="AlphaFoldDB" id="A0A2M7D738"/>
<feature type="short sequence motif" description="HXTX 1" evidence="2">
    <location>
        <begin position="40"/>
        <end position="43"/>
    </location>
</feature>
<dbReference type="PANTHER" id="PTHR35561:SF1">
    <property type="entry name" value="RNA 2',3'-CYCLIC PHOSPHODIESTERASE"/>
    <property type="match status" value="1"/>
</dbReference>
<dbReference type="GO" id="GO:0004113">
    <property type="term" value="F:2',3'-cyclic-nucleotide 3'-phosphodiesterase activity"/>
    <property type="evidence" value="ECO:0007669"/>
    <property type="project" value="InterPro"/>
</dbReference>
<feature type="region of interest" description="Disordered" evidence="3">
    <location>
        <begin position="112"/>
        <end position="131"/>
    </location>
</feature>
<gene>
    <name evidence="5" type="ORF">COS26_03235</name>
</gene>
<evidence type="ECO:0000259" key="4">
    <source>
        <dbReference type="Pfam" id="PF02834"/>
    </source>
</evidence>
<dbReference type="Gene3D" id="3.90.1140.10">
    <property type="entry name" value="Cyclic phosphodiesterase"/>
    <property type="match status" value="1"/>
</dbReference>
<comment type="caution">
    <text evidence="5">The sequence shown here is derived from an EMBL/GenBank/DDBJ whole genome shotgun (WGS) entry which is preliminary data.</text>
</comment>
<feature type="domain" description="Phosphoesterase HXTX" evidence="4">
    <location>
        <begin position="10"/>
        <end position="92"/>
    </location>
</feature>
<comment type="catalytic activity">
    <reaction evidence="2">
        <text>a 3'-end 2',3'-cyclophospho-ribonucleotide-RNA + H2O = a 3'-end 2'-phospho-ribonucleotide-RNA + H(+)</text>
        <dbReference type="Rhea" id="RHEA:11828"/>
        <dbReference type="Rhea" id="RHEA-COMP:10464"/>
        <dbReference type="Rhea" id="RHEA-COMP:17353"/>
        <dbReference type="ChEBI" id="CHEBI:15377"/>
        <dbReference type="ChEBI" id="CHEBI:15378"/>
        <dbReference type="ChEBI" id="CHEBI:83064"/>
        <dbReference type="ChEBI" id="CHEBI:173113"/>
        <dbReference type="EC" id="3.1.4.58"/>
    </reaction>
</comment>
<evidence type="ECO:0000313" key="6">
    <source>
        <dbReference type="Proteomes" id="UP000230304"/>
    </source>
</evidence>
<feature type="short sequence motif" description="HXTX 2" evidence="2">
    <location>
        <begin position="146"/>
        <end position="149"/>
    </location>
</feature>